<name>A0A1G1SZN8_9BACT</name>
<dbReference type="STRING" id="1908236.BEN48_16505"/>
<evidence type="ECO:0008006" key="3">
    <source>
        <dbReference type="Google" id="ProtNLM"/>
    </source>
</evidence>
<gene>
    <name evidence="1" type="ORF">BEN48_16505</name>
</gene>
<dbReference type="InterPro" id="IPR025737">
    <property type="entry name" value="FApF"/>
</dbReference>
<sequence length="298" mass="33772">MESTPKNPRVRTPPMKHFFWLLWLLPSLVVAQEFSKPSPYDSAHFSWRKPVPRDRLRELQPDRPGVTESPFTVDAGHLQIEVDGLRLVNSGTGREARERELRVAYTNLKLGLSRRTDLQLEVPVYKVTKQRPADASEWQERHSGFGDVTVRLKHNFLGDDRNHRVAVAAIGFVRLPSGGLAGGGGTEYGLVLPLNVALSDKVSLEAQLQTDLSYDREEARRFVGFIPSLALGYDFTEKLGLITEAVAQWNTQQRRWQTSFNIAPLIKVTENLQLDAGTHLALDRLSDREYFVGFTLRR</sequence>
<keyword evidence="2" id="KW-1185">Reference proteome</keyword>
<dbReference type="Pfam" id="PF13557">
    <property type="entry name" value="Phenol_MetA_deg"/>
    <property type="match status" value="1"/>
</dbReference>
<evidence type="ECO:0000313" key="1">
    <source>
        <dbReference type="EMBL" id="OGX84090.1"/>
    </source>
</evidence>
<protein>
    <recommendedName>
        <fullName evidence="3">Transporter</fullName>
    </recommendedName>
</protein>
<reference evidence="1 2" key="1">
    <citation type="submission" date="2016-08" db="EMBL/GenBank/DDBJ databases">
        <title>Hymenobacter coccineus sp. nov., Hymenobacter lapidarius sp. nov. and Hymenobacter glacialis sp. nov., isolated from Antarctic soil.</title>
        <authorList>
            <person name="Sedlacek I."/>
            <person name="Kralova S."/>
            <person name="Kyrova K."/>
            <person name="Maslanova I."/>
            <person name="Stankova E."/>
            <person name="Vrbovska V."/>
            <person name="Nemec M."/>
            <person name="Bartak M."/>
            <person name="Svec P."/>
            <person name="Busse H.-J."/>
            <person name="Pantucek R."/>
        </authorList>
    </citation>
    <scope>NUCLEOTIDE SEQUENCE [LARGE SCALE GENOMIC DNA]</scope>
    <source>
        <strain evidence="1 2">CCM 8648</strain>
    </source>
</reference>
<comment type="caution">
    <text evidence="1">The sequence shown here is derived from an EMBL/GenBank/DDBJ whole genome shotgun (WGS) entry which is preliminary data.</text>
</comment>
<dbReference type="EMBL" id="MDZC01000076">
    <property type="protein sequence ID" value="OGX84090.1"/>
    <property type="molecule type" value="Genomic_DNA"/>
</dbReference>
<accession>A0A1G1SZN8</accession>
<organism evidence="1 2">
    <name type="scientific">Hymenobacter glacialis</name>
    <dbReference type="NCBI Taxonomy" id="1908236"/>
    <lineage>
        <taxon>Bacteria</taxon>
        <taxon>Pseudomonadati</taxon>
        <taxon>Bacteroidota</taxon>
        <taxon>Cytophagia</taxon>
        <taxon>Cytophagales</taxon>
        <taxon>Hymenobacteraceae</taxon>
        <taxon>Hymenobacter</taxon>
    </lineage>
</organism>
<proteinExistence type="predicted"/>
<evidence type="ECO:0000313" key="2">
    <source>
        <dbReference type="Proteomes" id="UP000177791"/>
    </source>
</evidence>
<dbReference type="AlphaFoldDB" id="A0A1G1SZN8"/>
<dbReference type="Proteomes" id="UP000177791">
    <property type="component" value="Unassembled WGS sequence"/>
</dbReference>